<name>A0A7X9ILL3_9DELT</name>
<comment type="caution">
    <text evidence="1">The sequence shown here is derived from an EMBL/GenBank/DDBJ whole genome shotgun (WGS) entry which is preliminary data.</text>
</comment>
<dbReference type="Proteomes" id="UP000524246">
    <property type="component" value="Unassembled WGS sequence"/>
</dbReference>
<proteinExistence type="predicted"/>
<evidence type="ECO:0000313" key="2">
    <source>
        <dbReference type="Proteomes" id="UP000524246"/>
    </source>
</evidence>
<reference evidence="1 2" key="1">
    <citation type="journal article" date="2020" name="Biotechnol. Biofuels">
        <title>New insights from the biogas microbiome by comprehensive genome-resolved metagenomics of nearly 1600 species originating from multiple anaerobic digesters.</title>
        <authorList>
            <person name="Campanaro S."/>
            <person name="Treu L."/>
            <person name="Rodriguez-R L.M."/>
            <person name="Kovalovszki A."/>
            <person name="Ziels R.M."/>
            <person name="Maus I."/>
            <person name="Zhu X."/>
            <person name="Kougias P.G."/>
            <person name="Basile A."/>
            <person name="Luo G."/>
            <person name="Schluter A."/>
            <person name="Konstantinidis K.T."/>
            <person name="Angelidaki I."/>
        </authorList>
    </citation>
    <scope>NUCLEOTIDE SEQUENCE [LARGE SCALE GENOMIC DNA]</scope>
    <source>
        <strain evidence="1">AS27yjCOA_65</strain>
    </source>
</reference>
<evidence type="ECO:0000313" key="1">
    <source>
        <dbReference type="EMBL" id="NMC64289.1"/>
    </source>
</evidence>
<gene>
    <name evidence="1" type="ORF">GYA55_14085</name>
</gene>
<dbReference type="EMBL" id="JAAZON010000639">
    <property type="protein sequence ID" value="NMC64289.1"/>
    <property type="molecule type" value="Genomic_DNA"/>
</dbReference>
<sequence>MIINRKRIFNLKNYLPPVLKGKAIAPFVYHSSRIEERLKAIGFTQDVSHGEMVLPTVMGPISRYNAQGRQIVRRDLPKETASRQVEWHWIEWHGKDRVERSDICDLYYERYPRDFLPPPSLELRIVPTETGQKIITTTSFIFCDENNESILLAINLFLEIFGECEISVDSKYLPCLPQKKLNWTILPRGKRIWPELKTDLKKVISSAPRGNWPVIEARFYEINNYGPDFVAIGDAGFRGYLIFGFPNRNLYLLESAYFGNATYVFENDWETLSKLTKAEILNEKLQKDRIIHIKGWEQKVKALLLSVVPTPLKQKGHRKMSASSF</sequence>
<organism evidence="1 2">
    <name type="scientific">SAR324 cluster bacterium</name>
    <dbReference type="NCBI Taxonomy" id="2024889"/>
    <lineage>
        <taxon>Bacteria</taxon>
        <taxon>Deltaproteobacteria</taxon>
        <taxon>SAR324 cluster</taxon>
    </lineage>
</organism>
<protein>
    <submittedName>
        <fullName evidence="1">Uncharacterized protein</fullName>
    </submittedName>
</protein>
<dbReference type="AlphaFoldDB" id="A0A7X9ILL3"/>
<accession>A0A7X9ILL3</accession>